<evidence type="ECO:0000313" key="2">
    <source>
        <dbReference type="EMBL" id="KKN73375.1"/>
    </source>
</evidence>
<organism evidence="2">
    <name type="scientific">marine sediment metagenome</name>
    <dbReference type="NCBI Taxonomy" id="412755"/>
    <lineage>
        <taxon>unclassified sequences</taxon>
        <taxon>metagenomes</taxon>
        <taxon>ecological metagenomes</taxon>
    </lineage>
</organism>
<gene>
    <name evidence="2" type="ORF">LCGC14_0400780</name>
</gene>
<feature type="coiled-coil region" evidence="1">
    <location>
        <begin position="170"/>
        <end position="197"/>
    </location>
</feature>
<accession>A0A0F9SWV2</accession>
<proteinExistence type="predicted"/>
<comment type="caution">
    <text evidence="2">The sequence shown here is derived from an EMBL/GenBank/DDBJ whole genome shotgun (WGS) entry which is preliminary data.</text>
</comment>
<reference evidence="2" key="1">
    <citation type="journal article" date="2015" name="Nature">
        <title>Complex archaea that bridge the gap between prokaryotes and eukaryotes.</title>
        <authorList>
            <person name="Spang A."/>
            <person name="Saw J.H."/>
            <person name="Jorgensen S.L."/>
            <person name="Zaremba-Niedzwiedzka K."/>
            <person name="Martijn J."/>
            <person name="Lind A.E."/>
            <person name="van Eijk R."/>
            <person name="Schleper C."/>
            <person name="Guy L."/>
            <person name="Ettema T.J."/>
        </authorList>
    </citation>
    <scope>NUCLEOTIDE SEQUENCE</scope>
</reference>
<evidence type="ECO:0000256" key="1">
    <source>
        <dbReference type="SAM" id="Coils"/>
    </source>
</evidence>
<dbReference type="EMBL" id="LAZR01000344">
    <property type="protein sequence ID" value="KKN73375.1"/>
    <property type="molecule type" value="Genomic_DNA"/>
</dbReference>
<dbReference type="AlphaFoldDB" id="A0A0F9SWV2"/>
<sequence>MTEHTERSLTQAIMVRWPMTIRQPRYVTAVQVHNGAGFSYRRTIDAVVFDTWPSGGLKLHGLEIKVSKQDLRRELQNTQKSVDWADHLDQYSIVAPRGLVDLDLLPPKWGLFIPDGEGLRARRKPLMLHAERRVDMNRSIAAAFVRALVDRSLSHEAKVAEFQRGHEIGKDEGERNAKASQRRVKELEQAIVDFEQASGVGISTWQSDKIGEAVKLVMNGGIKRRISYAPNVRTLGEQLLELADELDSLQEAFA</sequence>
<protein>
    <submittedName>
        <fullName evidence="2">Uncharacterized protein</fullName>
    </submittedName>
</protein>
<name>A0A0F9SWV2_9ZZZZ</name>
<keyword evidence="1" id="KW-0175">Coiled coil</keyword>